<dbReference type="PATRIC" id="fig|1330330.3.peg.1447"/>
<organism evidence="2 3">
    <name type="scientific">Kosmotoga pacifica</name>
    <dbReference type="NCBI Taxonomy" id="1330330"/>
    <lineage>
        <taxon>Bacteria</taxon>
        <taxon>Thermotogati</taxon>
        <taxon>Thermotogota</taxon>
        <taxon>Thermotogae</taxon>
        <taxon>Kosmotogales</taxon>
        <taxon>Kosmotogaceae</taxon>
        <taxon>Kosmotoga</taxon>
    </lineage>
</organism>
<dbReference type="EMBL" id="CP011232">
    <property type="protein sequence ID" value="AKI97630.1"/>
    <property type="molecule type" value="Genomic_DNA"/>
</dbReference>
<feature type="transmembrane region" description="Helical" evidence="1">
    <location>
        <begin position="36"/>
        <end position="53"/>
    </location>
</feature>
<evidence type="ECO:0000313" key="2">
    <source>
        <dbReference type="EMBL" id="AKI97630.1"/>
    </source>
</evidence>
<feature type="transmembrane region" description="Helical" evidence="1">
    <location>
        <begin position="65"/>
        <end position="89"/>
    </location>
</feature>
<sequence length="127" mass="14386">MNPRVITFLLIFFAALLTFISVNTAFGFYLTETNPILGAVIFINALIYFFGLLESHDDPKRREAHLLIGSYFSYLLAIFQVLLIFTSWLNGRIEGYCAVSLQSINLPLLISGFIASFVNDYVKKAYN</sequence>
<keyword evidence="3" id="KW-1185">Reference proteome</keyword>
<feature type="transmembrane region" description="Helical" evidence="1">
    <location>
        <begin position="101"/>
        <end position="122"/>
    </location>
</feature>
<keyword evidence="1" id="KW-0812">Transmembrane</keyword>
<evidence type="ECO:0000313" key="3">
    <source>
        <dbReference type="Proteomes" id="UP000035159"/>
    </source>
</evidence>
<gene>
    <name evidence="2" type="ORF">IX53_07155</name>
</gene>
<protein>
    <submittedName>
        <fullName evidence="2">Uncharacterized protein</fullName>
    </submittedName>
</protein>
<dbReference type="AlphaFoldDB" id="A0A0G2Z7Q5"/>
<proteinExistence type="predicted"/>
<evidence type="ECO:0000256" key="1">
    <source>
        <dbReference type="SAM" id="Phobius"/>
    </source>
</evidence>
<dbReference type="KEGG" id="kpf:IX53_07155"/>
<keyword evidence="1" id="KW-1133">Transmembrane helix</keyword>
<dbReference type="RefSeq" id="WP_047754765.1">
    <property type="nucleotide sequence ID" value="NZ_CAJUHA010000017.1"/>
</dbReference>
<accession>A0A0G2Z7Q5</accession>
<name>A0A0G2Z7Q5_9BACT</name>
<dbReference type="STRING" id="1330330.IX53_07155"/>
<dbReference type="OrthoDB" id="47274at2"/>
<keyword evidence="1" id="KW-0472">Membrane</keyword>
<dbReference type="Proteomes" id="UP000035159">
    <property type="component" value="Chromosome"/>
</dbReference>
<feature type="transmembrane region" description="Helical" evidence="1">
    <location>
        <begin position="7"/>
        <end position="30"/>
    </location>
</feature>
<reference evidence="2 3" key="1">
    <citation type="submission" date="2015-04" db="EMBL/GenBank/DDBJ databases">
        <title>Complete Genome Sequence of Kosmotoga pacifica SLHLJ1.</title>
        <authorList>
            <person name="Jiang L.J."/>
            <person name="Shao Z.Z."/>
            <person name="Jebbar M."/>
        </authorList>
    </citation>
    <scope>NUCLEOTIDE SEQUENCE [LARGE SCALE GENOMIC DNA]</scope>
    <source>
        <strain evidence="2 3">SLHLJ1</strain>
    </source>
</reference>